<feature type="domain" description="DUF5671" evidence="2">
    <location>
        <begin position="193"/>
        <end position="313"/>
    </location>
</feature>
<feature type="transmembrane region" description="Helical" evidence="1">
    <location>
        <begin position="363"/>
        <end position="389"/>
    </location>
</feature>
<feature type="transmembrane region" description="Helical" evidence="1">
    <location>
        <begin position="47"/>
        <end position="66"/>
    </location>
</feature>
<evidence type="ECO:0000313" key="3">
    <source>
        <dbReference type="EMBL" id="AIF14177.1"/>
    </source>
</evidence>
<feature type="transmembrane region" description="Helical" evidence="1">
    <location>
        <begin position="156"/>
        <end position="173"/>
    </location>
</feature>
<dbReference type="AlphaFoldDB" id="A0A075HI98"/>
<feature type="transmembrane region" description="Helical" evidence="1">
    <location>
        <begin position="125"/>
        <end position="150"/>
    </location>
</feature>
<feature type="transmembrane region" description="Helical" evidence="1">
    <location>
        <begin position="86"/>
        <end position="104"/>
    </location>
</feature>
<organism evidence="3">
    <name type="scientific">uncultured marine thaumarchaeote KM3_66_E06</name>
    <dbReference type="NCBI Taxonomy" id="1456228"/>
    <lineage>
        <taxon>Archaea</taxon>
        <taxon>Nitrososphaerota</taxon>
        <taxon>environmental samples</taxon>
    </lineage>
</organism>
<feature type="transmembrane region" description="Helical" evidence="1">
    <location>
        <begin position="323"/>
        <end position="342"/>
    </location>
</feature>
<feature type="transmembrane region" description="Helical" evidence="1">
    <location>
        <begin position="239"/>
        <end position="258"/>
    </location>
</feature>
<dbReference type="InterPro" id="IPR043728">
    <property type="entry name" value="DUF5671"/>
</dbReference>
<feature type="transmembrane region" description="Helical" evidence="1">
    <location>
        <begin position="445"/>
        <end position="466"/>
    </location>
</feature>
<feature type="transmembrane region" description="Helical" evidence="1">
    <location>
        <begin position="279"/>
        <end position="303"/>
    </location>
</feature>
<feature type="transmembrane region" description="Helical" evidence="1">
    <location>
        <begin position="6"/>
        <end position="27"/>
    </location>
</feature>
<keyword evidence="1" id="KW-0812">Transmembrane</keyword>
<evidence type="ECO:0000259" key="2">
    <source>
        <dbReference type="Pfam" id="PF18920"/>
    </source>
</evidence>
<feature type="transmembrane region" description="Helical" evidence="1">
    <location>
        <begin position="401"/>
        <end position="424"/>
    </location>
</feature>
<proteinExistence type="predicted"/>
<sequence>MDTFSIFASLIPLLFIASIVAGIVLLVRRGEDGGDVPGIGTTRRLFLYGLAFIALMLVASGLTQLLSSIIDALFTDALSRGDSERPAFGIAATVVGFPIWALLWRAGQKSVDQYPGEAGSMGRKLYHYLVLFITAAVTAITLSLTLRHVIGLDDDFEAPSLAAPLVFGAIWAFHWRLESIEGQPSAVSKGVRDLYIYLTAAYGLAMLAFGTGALVQGLLSNAYASLFSDRLVGVGVRDLWGDGARTSFAVALVGGLWWSAHWHRFAAGDRASGARGASIYVLGIFGGMIASVSGISIAVFIVLRWVLDANRANAANHFDVLPGAIAVTLIGAGVWLYFGAVAHQDAQASAERAASGRRIYRYLSAMVGLLTLGIGLAVLVGVGTGLLTAPTGRFIASNDWWITPFTSAVTSILVGAPIWVRQWLLQQRTTEARDPAERAMQSRRVYLFVVFGIAVLATLISGSIVLYRLLEAMLDGEIRLEVFDSVKYGFGVVVSAALIGGYHWQILKEDRAAEESLSPEQQTQRAVVKRITAVASNEARAVVAAIATTAGAQTTYWDRRDEAGAPTLDDAQVAALAAQVTSAPNDEVLVIVDGTGVQVIFL</sequence>
<dbReference type="EMBL" id="KF900994">
    <property type="protein sequence ID" value="AIF14177.1"/>
    <property type="molecule type" value="Genomic_DNA"/>
</dbReference>
<evidence type="ECO:0000256" key="1">
    <source>
        <dbReference type="SAM" id="Phobius"/>
    </source>
</evidence>
<feature type="domain" description="DUF5671" evidence="2">
    <location>
        <begin position="44"/>
        <end position="152"/>
    </location>
</feature>
<keyword evidence="1" id="KW-0472">Membrane</keyword>
<feature type="domain" description="DUF5671" evidence="2">
    <location>
        <begin position="358"/>
        <end position="497"/>
    </location>
</feature>
<feature type="transmembrane region" description="Helical" evidence="1">
    <location>
        <begin position="194"/>
        <end position="219"/>
    </location>
</feature>
<name>A0A075HI98_9ARCH</name>
<accession>A0A075HI98</accession>
<reference evidence="3" key="1">
    <citation type="journal article" date="2014" name="Genome Biol. Evol.">
        <title>Pangenome evidence for extensive interdomain horizontal transfer affecting lineage core and shell genes in uncultured planktonic thaumarchaeota and euryarchaeota.</title>
        <authorList>
            <person name="Deschamps P."/>
            <person name="Zivanovic Y."/>
            <person name="Moreira D."/>
            <person name="Rodriguez-Valera F."/>
            <person name="Lopez-Garcia P."/>
        </authorList>
    </citation>
    <scope>NUCLEOTIDE SEQUENCE</scope>
</reference>
<feature type="transmembrane region" description="Helical" evidence="1">
    <location>
        <begin position="486"/>
        <end position="504"/>
    </location>
</feature>
<keyword evidence="1" id="KW-1133">Transmembrane helix</keyword>
<protein>
    <recommendedName>
        <fullName evidence="2">DUF5671 domain-containing protein</fullName>
    </recommendedName>
</protein>
<dbReference type="Pfam" id="PF18920">
    <property type="entry name" value="DUF5671"/>
    <property type="match status" value="3"/>
</dbReference>